<organism evidence="2 3">
    <name type="scientific">Candidatus Flavonifractor merdipullorum</name>
    <dbReference type="NCBI Taxonomy" id="2838590"/>
    <lineage>
        <taxon>Bacteria</taxon>
        <taxon>Bacillati</taxon>
        <taxon>Bacillota</taxon>
        <taxon>Clostridia</taxon>
        <taxon>Eubacteriales</taxon>
        <taxon>Oscillospiraceae</taxon>
        <taxon>Flavonifractor</taxon>
    </lineage>
</organism>
<evidence type="ECO:0000313" key="3">
    <source>
        <dbReference type="Proteomes" id="UP000824192"/>
    </source>
</evidence>
<dbReference type="Gene3D" id="3.30.1380.10">
    <property type="match status" value="1"/>
</dbReference>
<proteinExistence type="predicted"/>
<protein>
    <submittedName>
        <fullName evidence="2">DUF882 domain-containing protein</fullName>
    </submittedName>
</protein>
<reference evidence="2" key="2">
    <citation type="submission" date="2021-04" db="EMBL/GenBank/DDBJ databases">
        <authorList>
            <person name="Gilroy R."/>
        </authorList>
    </citation>
    <scope>NUCLEOTIDE SEQUENCE</scope>
    <source>
        <strain evidence="2">ChiGjej6B6-1540</strain>
    </source>
</reference>
<evidence type="ECO:0000259" key="1">
    <source>
        <dbReference type="Pfam" id="PF08291"/>
    </source>
</evidence>
<feature type="domain" description="Peptidase M15A C-terminal" evidence="1">
    <location>
        <begin position="20"/>
        <end position="121"/>
    </location>
</feature>
<dbReference type="InterPro" id="IPR013230">
    <property type="entry name" value="Peptidase_M15A_C"/>
</dbReference>
<evidence type="ECO:0000313" key="2">
    <source>
        <dbReference type="EMBL" id="HIW93025.1"/>
    </source>
</evidence>
<dbReference type="EMBL" id="DXGA01000013">
    <property type="protein sequence ID" value="HIW93025.1"/>
    <property type="molecule type" value="Genomic_DNA"/>
</dbReference>
<dbReference type="Proteomes" id="UP000824192">
    <property type="component" value="Unassembled WGS sequence"/>
</dbReference>
<dbReference type="SUPFAM" id="SSF55166">
    <property type="entry name" value="Hedgehog/DD-peptidase"/>
    <property type="match status" value="1"/>
</dbReference>
<dbReference type="Pfam" id="PF08291">
    <property type="entry name" value="Peptidase_M15_3"/>
    <property type="match status" value="1"/>
</dbReference>
<name>A0A9D1RT09_9FIRM</name>
<comment type="caution">
    <text evidence="2">The sequence shown here is derived from an EMBL/GenBank/DDBJ whole genome shotgun (WGS) entry which is preliminary data.</text>
</comment>
<dbReference type="InterPro" id="IPR009045">
    <property type="entry name" value="Zn_M74/Hedgehog-like"/>
</dbReference>
<dbReference type="AlphaFoldDB" id="A0A9D1RT09"/>
<gene>
    <name evidence="2" type="ORF">H9868_00635</name>
</gene>
<accession>A0A9D1RT09</accession>
<sequence length="207" mass="22590">MGTVVTYSRKAHGEQSLSANFRVREFACKDGSDKILVDTDLVALLQKIRDHFGAAVTINSAYRTPAHNKAVGGATGSQHVKGTAADIVVAGAAPLEVAQYAEYLMPENGGIGVYQSFTHVDVRSIHSRWDNRSGREVVVSGWPGYVPPAAPADGRYNTVDECPDWARETVQKLIDKKYLDGDGQSLDLSHDMVRLLVIQDRAGCYRE</sequence>
<reference evidence="2" key="1">
    <citation type="journal article" date="2021" name="PeerJ">
        <title>Extensive microbial diversity within the chicken gut microbiome revealed by metagenomics and culture.</title>
        <authorList>
            <person name="Gilroy R."/>
            <person name="Ravi A."/>
            <person name="Getino M."/>
            <person name="Pursley I."/>
            <person name="Horton D.L."/>
            <person name="Alikhan N.F."/>
            <person name="Baker D."/>
            <person name="Gharbi K."/>
            <person name="Hall N."/>
            <person name="Watson M."/>
            <person name="Adriaenssens E.M."/>
            <person name="Foster-Nyarko E."/>
            <person name="Jarju S."/>
            <person name="Secka A."/>
            <person name="Antonio M."/>
            <person name="Oren A."/>
            <person name="Chaudhuri R.R."/>
            <person name="La Ragione R."/>
            <person name="Hildebrand F."/>
            <person name="Pallen M.J."/>
        </authorList>
    </citation>
    <scope>NUCLEOTIDE SEQUENCE</scope>
    <source>
        <strain evidence="2">ChiGjej6B6-1540</strain>
    </source>
</reference>